<keyword evidence="2 6" id="KW-0436">Ligase</keyword>
<evidence type="ECO:0000256" key="3">
    <source>
        <dbReference type="ARBA" id="ARBA00022741"/>
    </source>
</evidence>
<keyword evidence="4" id="KW-0067">ATP-binding</keyword>
<organism evidence="6 7">
    <name type="scientific">Sphingobium herbicidovorans (strain ATCC 700291 / DSM 11019 / CCUG 56400 / KCTC 2939 / LMG 18315 / NBRC 16415 / MH)</name>
    <name type="common">Sphingomonas herbicidovorans</name>
    <dbReference type="NCBI Taxonomy" id="1219045"/>
    <lineage>
        <taxon>Bacteria</taxon>
        <taxon>Pseudomonadati</taxon>
        <taxon>Pseudomonadota</taxon>
        <taxon>Alphaproteobacteria</taxon>
        <taxon>Sphingomonadales</taxon>
        <taxon>Sphingomonadaceae</taxon>
        <taxon>Sphingobium</taxon>
    </lineage>
</organism>
<dbReference type="OrthoDB" id="9807426at2"/>
<dbReference type="InterPro" id="IPR036291">
    <property type="entry name" value="NAD(P)-bd_dom_sf"/>
</dbReference>
<dbReference type="PANTHER" id="PTHR43334:SF1">
    <property type="entry name" value="3-HYDROXYPROPIONATE--COA LIGASE [ADP-FORMING]"/>
    <property type="match status" value="1"/>
</dbReference>
<evidence type="ECO:0000256" key="4">
    <source>
        <dbReference type="ARBA" id="ARBA00022840"/>
    </source>
</evidence>
<dbReference type="Gene3D" id="3.30.1490.20">
    <property type="entry name" value="ATP-grasp fold, A domain"/>
    <property type="match status" value="1"/>
</dbReference>
<dbReference type="SMART" id="SM00881">
    <property type="entry name" value="CoA_binding"/>
    <property type="match status" value="1"/>
</dbReference>
<dbReference type="Pfam" id="PF13380">
    <property type="entry name" value="CoA_binding_2"/>
    <property type="match status" value="1"/>
</dbReference>
<feature type="domain" description="CoA-binding" evidence="5">
    <location>
        <begin position="15"/>
        <end position="110"/>
    </location>
</feature>
<dbReference type="RefSeq" id="WP_037463740.1">
    <property type="nucleotide sequence ID" value="NZ_BCZD01000023.1"/>
</dbReference>
<dbReference type="GO" id="GO:0006099">
    <property type="term" value="P:tricarboxylic acid cycle"/>
    <property type="evidence" value="ECO:0007669"/>
    <property type="project" value="UniProtKB-KW"/>
</dbReference>
<protein>
    <submittedName>
        <fullName evidence="6">Acetyl-CoA synthetase (ADP-forming)</fullName>
        <ecNumber evidence="6">6.2.1.13</ecNumber>
    </submittedName>
</protein>
<keyword evidence="7" id="KW-1185">Reference proteome</keyword>
<dbReference type="PANTHER" id="PTHR43334">
    <property type="entry name" value="ACETATE--COA LIGASE [ADP-FORMING]"/>
    <property type="match status" value="1"/>
</dbReference>
<keyword evidence="3" id="KW-0547">Nucleotide-binding</keyword>
<dbReference type="InterPro" id="IPR051538">
    <property type="entry name" value="Acyl-CoA_Synth/Transferase"/>
</dbReference>
<dbReference type="InterPro" id="IPR003781">
    <property type="entry name" value="CoA-bd"/>
</dbReference>
<dbReference type="Gene3D" id="3.40.50.720">
    <property type="entry name" value="NAD(P)-binding Rossmann-like Domain"/>
    <property type="match status" value="1"/>
</dbReference>
<dbReference type="Proteomes" id="UP000024284">
    <property type="component" value="Unassembled WGS sequence"/>
</dbReference>
<sequence>MTTSTTSKRDQIHNLFNPRAVAIVGASPDRTKLSSHPLFALENLGFKGPVYAVNPRHETIFGRQCFHAIAELPDEVDTALIVLPAELAVQAVRDCGERGIQGLAILAQGFGEAGGEGLERDAQLTAMAEQYGLAICGPNTNGFSNVPAGLAMTFAPAYATKGIVQPGKVSIVSQSGAMVSTVLSQLSARGVGISKTVTCGNELILSMADYLEYLAEDPETDIILLYVETIRDPAALRAALETCRERGKRVVALTIGESAGGQRAALSHTGAIAGSYRNTVSFLRAQGAIVAEDGETLAALVECALRYNWAPGDAAKTCIVSISGGFAAQAADGMARMGLALAEPSEQAAAELSALPTQSHPVNPYDIAAQNALIPTIIDIFKRDGYDQLIFGLALLRDEARKSVMDMLVEAKQAGFDKIFVATPDLSREDRAYLNSKGIAVATDLRPLLFALRALRDDSAWNAARSARAASEQDAPSIALPSQDGLLDEARSKSWLQELGVRVPASRVLARNLDLEAVAPLTRPVVMKGLSDRIAHKTEHGLVELGLRTDADMQAAWDRIQAALAKADPSSDRILIEEQIGTGLEAIIGVQRDPVIGPVVVVGAGGILVELLDDAVVLIPPFGAAEVQEALSRTRFGRLLEGYRGRKYDAGALVKLAVKLGAVALAEPRLDSLDINPLLVQPDGSGLVAVDAKIFLKS</sequence>
<dbReference type="SUPFAM" id="SSF52210">
    <property type="entry name" value="Succinyl-CoA synthetase domains"/>
    <property type="match status" value="2"/>
</dbReference>
<dbReference type="eggNOG" id="COG1042">
    <property type="taxonomic scope" value="Bacteria"/>
</dbReference>
<name>A0A086PC23_SPHHM</name>
<dbReference type="InterPro" id="IPR016102">
    <property type="entry name" value="Succinyl-CoA_synth-like"/>
</dbReference>
<evidence type="ECO:0000256" key="1">
    <source>
        <dbReference type="ARBA" id="ARBA00022532"/>
    </source>
</evidence>
<dbReference type="EMBL" id="JFZA02000008">
    <property type="protein sequence ID" value="KFG90941.1"/>
    <property type="molecule type" value="Genomic_DNA"/>
</dbReference>
<evidence type="ECO:0000313" key="6">
    <source>
        <dbReference type="EMBL" id="KFG90941.1"/>
    </source>
</evidence>
<gene>
    <name evidence="6" type="ORF">BV98_001308</name>
</gene>
<dbReference type="PATRIC" id="fig|1219045.3.peg.1340"/>
<dbReference type="Gene3D" id="3.40.50.261">
    <property type="entry name" value="Succinyl-CoA synthetase domains"/>
    <property type="match status" value="2"/>
</dbReference>
<evidence type="ECO:0000259" key="5">
    <source>
        <dbReference type="SMART" id="SM00881"/>
    </source>
</evidence>
<accession>A0A086PC23</accession>
<evidence type="ECO:0000256" key="2">
    <source>
        <dbReference type="ARBA" id="ARBA00022598"/>
    </source>
</evidence>
<reference evidence="6" key="1">
    <citation type="submission" date="2014-08" db="EMBL/GenBank/DDBJ databases">
        <title>Draft genome sequences of Sphingobium herbicidovorans.</title>
        <authorList>
            <person name="Gan H.M."/>
            <person name="Gan H.Y."/>
            <person name="Savka M.A."/>
        </authorList>
    </citation>
    <scope>NUCLEOTIDE SEQUENCE [LARGE SCALE GENOMIC DNA]</scope>
    <source>
        <strain evidence="6">NBRC 16415</strain>
    </source>
</reference>
<comment type="caution">
    <text evidence="6">The sequence shown here is derived from an EMBL/GenBank/DDBJ whole genome shotgun (WGS) entry which is preliminary data.</text>
</comment>
<proteinExistence type="predicted"/>
<keyword evidence="1" id="KW-0816">Tricarboxylic acid cycle</keyword>
<dbReference type="STRING" id="76947.GCA_002080435_04040"/>
<dbReference type="SUPFAM" id="SSF51735">
    <property type="entry name" value="NAD(P)-binding Rossmann-fold domains"/>
    <property type="match status" value="1"/>
</dbReference>
<dbReference type="Gene3D" id="3.30.470.20">
    <property type="entry name" value="ATP-grasp fold, B domain"/>
    <property type="match status" value="1"/>
</dbReference>
<dbReference type="EC" id="6.2.1.13" evidence="6"/>
<dbReference type="InterPro" id="IPR013815">
    <property type="entry name" value="ATP_grasp_subdomain_1"/>
</dbReference>
<dbReference type="GO" id="GO:0043758">
    <property type="term" value="F:acetate-CoA ligase (ADP-forming) activity"/>
    <property type="evidence" value="ECO:0007669"/>
    <property type="project" value="UniProtKB-EC"/>
</dbReference>
<dbReference type="GO" id="GO:0005524">
    <property type="term" value="F:ATP binding"/>
    <property type="evidence" value="ECO:0007669"/>
    <property type="project" value="UniProtKB-KW"/>
</dbReference>
<dbReference type="Pfam" id="PF13549">
    <property type="entry name" value="ATP-grasp_5"/>
    <property type="match status" value="1"/>
</dbReference>
<evidence type="ECO:0000313" key="7">
    <source>
        <dbReference type="Proteomes" id="UP000024284"/>
    </source>
</evidence>
<dbReference type="AlphaFoldDB" id="A0A086PC23"/>
<dbReference type="InterPro" id="IPR032875">
    <property type="entry name" value="Succ_CoA_lig_flav_dom"/>
</dbReference>
<dbReference type="Pfam" id="PF13607">
    <property type="entry name" value="Succ_CoA_lig"/>
    <property type="match status" value="1"/>
</dbReference>
<dbReference type="SUPFAM" id="SSF56059">
    <property type="entry name" value="Glutathione synthetase ATP-binding domain-like"/>
    <property type="match status" value="1"/>
</dbReference>